<comment type="caution">
    <text evidence="4">The sequence shown here is derived from an EMBL/GenBank/DDBJ whole genome shotgun (WGS) entry which is preliminary data.</text>
</comment>
<feature type="domain" description="Integrase catalytic" evidence="3">
    <location>
        <begin position="490"/>
        <end position="610"/>
    </location>
</feature>
<keyword evidence="5" id="KW-1185">Reference proteome</keyword>
<dbReference type="InterPro" id="IPR036397">
    <property type="entry name" value="RNaseH_sf"/>
</dbReference>
<protein>
    <recommendedName>
        <fullName evidence="3">Integrase catalytic domain-containing protein</fullName>
    </recommendedName>
</protein>
<name>A0A8K0G3I3_IGNLU</name>
<dbReference type="OrthoDB" id="6740708at2759"/>
<dbReference type="Gene3D" id="3.10.10.10">
    <property type="entry name" value="HIV Type 1 Reverse Transcriptase, subunit A, domain 1"/>
    <property type="match status" value="1"/>
</dbReference>
<evidence type="ECO:0000313" key="5">
    <source>
        <dbReference type="Proteomes" id="UP000801492"/>
    </source>
</evidence>
<accession>A0A8K0G3I3</accession>
<dbReference type="GO" id="GO:0015074">
    <property type="term" value="P:DNA integration"/>
    <property type="evidence" value="ECO:0007669"/>
    <property type="project" value="InterPro"/>
</dbReference>
<dbReference type="Gene3D" id="3.30.420.10">
    <property type="entry name" value="Ribonuclease H-like superfamily/Ribonuclease H"/>
    <property type="match status" value="1"/>
</dbReference>
<dbReference type="SUPFAM" id="SSF53098">
    <property type="entry name" value="Ribonuclease H-like"/>
    <property type="match status" value="1"/>
</dbReference>
<dbReference type="InterPro" id="IPR050951">
    <property type="entry name" value="Retrovirus_Pol_polyprotein"/>
</dbReference>
<dbReference type="InterPro" id="IPR043128">
    <property type="entry name" value="Rev_trsase/Diguanyl_cyclase"/>
</dbReference>
<dbReference type="Pfam" id="PF00078">
    <property type="entry name" value="RVT_1"/>
    <property type="match status" value="1"/>
</dbReference>
<keyword evidence="1" id="KW-0511">Multifunctional enzyme</keyword>
<dbReference type="GO" id="GO:0071897">
    <property type="term" value="P:DNA biosynthetic process"/>
    <property type="evidence" value="ECO:0007669"/>
    <property type="project" value="UniProtKB-ARBA"/>
</dbReference>
<sequence length="736" mass="83728">MRQRVQFFEVEQNQGESINDWFVRVKKAAMECKFQASLDEYVKNKLITGMCRGIVLDMLCEEDVSKSLQKLIDIAVRKEAILQESVVAPINKLTICKKQKSGRTKTIPKFKMSEQKSQSKIYRGFWWNRPLLGRDMMKEFNISLCLNTKEKQSHCLEMDKSEVNENTIGKVTNKIKHAFSDLFDGTLGKCKYAKVRLNIAPSVLPKFCKPCSIPFAFKAGVEQELNRMEREGIITKIDNSKWATPLVPIIKGNKMLKGGCTVQHPQDVGYFCSSPGSLALAWSTHNGIYKVNRLPFGIKSACKLFQREVEKTLQGYNLLDYIIVTGSILKEHINNLQTVTKPRDAGFKLNPQKCEFLKKEIYLGYIISSEGLQKDLTKVQAIQGMQRPTDVTGITVYGKFIPGLSTLLSPLYKMLQKDVPFKWNKDCDLAIQKTKEAILSSQVLTHINPEYSIVLECDAANEGIGAVLLHGMPDGVERPICFISRTLNRVEKMNRPNSMETIEKLRETFARFGLPKVLVSDNGVQFTSSEFDNFCVKNGIKHVTSPMYQPASNGAAKNTVKIFKTSFKKMLNDNKDDFFETIVNRFLFSYRTSPHTVTGEPPSKLMFSRSTRNRFDFLNPKNLNHTNKAIINTKIMMLRMDVEEQVGKSIYFCKGIENDLIFKRHQDQIIKTGSFFSGIMNKIQKKDKTTVRKDIHCPIRPVLVSENKKAAESESTVSEDNKSDTKLTGISNYDRQ</sequence>
<dbReference type="Gene3D" id="3.30.70.270">
    <property type="match status" value="2"/>
</dbReference>
<evidence type="ECO:0000259" key="3">
    <source>
        <dbReference type="PROSITE" id="PS50994"/>
    </source>
</evidence>
<dbReference type="AlphaFoldDB" id="A0A8K0G3I3"/>
<dbReference type="PANTHER" id="PTHR37984:SF5">
    <property type="entry name" value="PROTEIN NYNRIN-LIKE"/>
    <property type="match status" value="1"/>
</dbReference>
<dbReference type="EMBL" id="VTPC01090144">
    <property type="protein sequence ID" value="KAF2884671.1"/>
    <property type="molecule type" value="Genomic_DNA"/>
</dbReference>
<dbReference type="Proteomes" id="UP000801492">
    <property type="component" value="Unassembled WGS sequence"/>
</dbReference>
<feature type="compositionally biased region" description="Polar residues" evidence="2">
    <location>
        <begin position="726"/>
        <end position="736"/>
    </location>
</feature>
<feature type="region of interest" description="Disordered" evidence="2">
    <location>
        <begin position="706"/>
        <end position="736"/>
    </location>
</feature>
<evidence type="ECO:0000313" key="4">
    <source>
        <dbReference type="EMBL" id="KAF2884671.1"/>
    </source>
</evidence>
<organism evidence="4 5">
    <name type="scientific">Ignelater luminosus</name>
    <name type="common">Cucubano</name>
    <name type="synonym">Pyrophorus luminosus</name>
    <dbReference type="NCBI Taxonomy" id="2038154"/>
    <lineage>
        <taxon>Eukaryota</taxon>
        <taxon>Metazoa</taxon>
        <taxon>Ecdysozoa</taxon>
        <taxon>Arthropoda</taxon>
        <taxon>Hexapoda</taxon>
        <taxon>Insecta</taxon>
        <taxon>Pterygota</taxon>
        <taxon>Neoptera</taxon>
        <taxon>Endopterygota</taxon>
        <taxon>Coleoptera</taxon>
        <taxon>Polyphaga</taxon>
        <taxon>Elateriformia</taxon>
        <taxon>Elateroidea</taxon>
        <taxon>Elateridae</taxon>
        <taxon>Agrypninae</taxon>
        <taxon>Pyrophorini</taxon>
        <taxon>Ignelater</taxon>
    </lineage>
</organism>
<dbReference type="InterPro" id="IPR001584">
    <property type="entry name" value="Integrase_cat-core"/>
</dbReference>
<dbReference type="GO" id="GO:0003824">
    <property type="term" value="F:catalytic activity"/>
    <property type="evidence" value="ECO:0007669"/>
    <property type="project" value="UniProtKB-KW"/>
</dbReference>
<dbReference type="GO" id="GO:0003676">
    <property type="term" value="F:nucleic acid binding"/>
    <property type="evidence" value="ECO:0007669"/>
    <property type="project" value="InterPro"/>
</dbReference>
<evidence type="ECO:0000256" key="1">
    <source>
        <dbReference type="ARBA" id="ARBA00023268"/>
    </source>
</evidence>
<reference evidence="4" key="1">
    <citation type="submission" date="2019-08" db="EMBL/GenBank/DDBJ databases">
        <title>The genome of the North American firefly Photinus pyralis.</title>
        <authorList>
            <consortium name="Photinus pyralis genome working group"/>
            <person name="Fallon T.R."/>
            <person name="Sander Lower S.E."/>
            <person name="Weng J.-K."/>
        </authorList>
    </citation>
    <scope>NUCLEOTIDE SEQUENCE</scope>
    <source>
        <strain evidence="4">TRF0915ILg1</strain>
        <tissue evidence="4">Whole body</tissue>
    </source>
</reference>
<proteinExistence type="predicted"/>
<evidence type="ECO:0000256" key="2">
    <source>
        <dbReference type="SAM" id="MobiDB-lite"/>
    </source>
</evidence>
<dbReference type="Pfam" id="PF17919">
    <property type="entry name" value="RT_RNaseH_2"/>
    <property type="match status" value="1"/>
</dbReference>
<gene>
    <name evidence="4" type="ORF">ILUMI_21506</name>
</gene>
<dbReference type="InterPro" id="IPR012337">
    <property type="entry name" value="RNaseH-like_sf"/>
</dbReference>
<dbReference type="InterPro" id="IPR000477">
    <property type="entry name" value="RT_dom"/>
</dbReference>
<dbReference type="SUPFAM" id="SSF56672">
    <property type="entry name" value="DNA/RNA polymerases"/>
    <property type="match status" value="1"/>
</dbReference>
<dbReference type="GO" id="GO:0042575">
    <property type="term" value="C:DNA polymerase complex"/>
    <property type="evidence" value="ECO:0007669"/>
    <property type="project" value="UniProtKB-ARBA"/>
</dbReference>
<dbReference type="InterPro" id="IPR043502">
    <property type="entry name" value="DNA/RNA_pol_sf"/>
</dbReference>
<dbReference type="PANTHER" id="PTHR37984">
    <property type="entry name" value="PROTEIN CBG26694"/>
    <property type="match status" value="1"/>
</dbReference>
<dbReference type="InterPro" id="IPR041577">
    <property type="entry name" value="RT_RNaseH_2"/>
</dbReference>
<dbReference type="PROSITE" id="PS50994">
    <property type="entry name" value="INTEGRASE"/>
    <property type="match status" value="1"/>
</dbReference>